<comment type="caution">
    <text evidence="2">The sequence shown here is derived from an EMBL/GenBank/DDBJ whole genome shotgun (WGS) entry which is preliminary data.</text>
</comment>
<accession>A0AAN7DP71</accession>
<name>A0AAN7DP71_9FUNG</name>
<dbReference type="GeneID" id="89952031"/>
<organism evidence="2 3">
    <name type="scientific">Mucor velutinosus</name>
    <dbReference type="NCBI Taxonomy" id="708070"/>
    <lineage>
        <taxon>Eukaryota</taxon>
        <taxon>Fungi</taxon>
        <taxon>Fungi incertae sedis</taxon>
        <taxon>Mucoromycota</taxon>
        <taxon>Mucoromycotina</taxon>
        <taxon>Mucoromycetes</taxon>
        <taxon>Mucorales</taxon>
        <taxon>Mucorineae</taxon>
        <taxon>Mucoraceae</taxon>
        <taxon>Mucor</taxon>
    </lineage>
</organism>
<evidence type="ECO:0000256" key="1">
    <source>
        <dbReference type="SAM" id="MobiDB-lite"/>
    </source>
</evidence>
<sequence>MDDSSVVLRVENSRNTGLSSLDLLESSAFQHSLNDSLMQQQQQQQQQEREQGGLQQQAYVYDNIDIGVMGHDMMDYDFDEQKPQQDISAILNGPSARQPEAQDDSVFDFPLVAADMQLRQHPQCISPLNQAI</sequence>
<protein>
    <submittedName>
        <fullName evidence="2">Uncharacterized protein</fullName>
    </submittedName>
</protein>
<keyword evidence="3" id="KW-1185">Reference proteome</keyword>
<reference evidence="2 3" key="1">
    <citation type="submission" date="2022-11" db="EMBL/GenBank/DDBJ databases">
        <title>Mucor velutinosus strain NIH1002 WGS.</title>
        <authorList>
            <person name="Subramanian P."/>
            <person name="Mullikin J.C."/>
            <person name="Segre J.A."/>
            <person name="Zelazny A.M."/>
        </authorList>
    </citation>
    <scope>NUCLEOTIDE SEQUENCE [LARGE SCALE GENOMIC DNA]</scope>
    <source>
        <strain evidence="2 3">NIH1002</strain>
    </source>
</reference>
<evidence type="ECO:0000313" key="3">
    <source>
        <dbReference type="Proteomes" id="UP001304243"/>
    </source>
</evidence>
<dbReference type="RefSeq" id="XP_064686880.1">
    <property type="nucleotide sequence ID" value="XM_064827596.1"/>
</dbReference>
<feature type="region of interest" description="Disordered" evidence="1">
    <location>
        <begin position="34"/>
        <end position="56"/>
    </location>
</feature>
<dbReference type="AlphaFoldDB" id="A0AAN7DP71"/>
<feature type="compositionally biased region" description="Low complexity" evidence="1">
    <location>
        <begin position="39"/>
        <end position="56"/>
    </location>
</feature>
<dbReference type="EMBL" id="JASEJX010000011">
    <property type="protein sequence ID" value="KAK4520214.1"/>
    <property type="molecule type" value="Genomic_DNA"/>
</dbReference>
<dbReference type="Proteomes" id="UP001304243">
    <property type="component" value="Unassembled WGS sequence"/>
</dbReference>
<gene>
    <name evidence="2" type="ORF">ATC70_008345</name>
</gene>
<proteinExistence type="predicted"/>
<evidence type="ECO:0000313" key="2">
    <source>
        <dbReference type="EMBL" id="KAK4520214.1"/>
    </source>
</evidence>